<accession>A0A835XW24</accession>
<keyword evidence="1" id="KW-0812">Transmembrane</keyword>
<evidence type="ECO:0000313" key="3">
    <source>
        <dbReference type="Proteomes" id="UP000612055"/>
    </source>
</evidence>
<keyword evidence="1" id="KW-0472">Membrane</keyword>
<feature type="transmembrane region" description="Helical" evidence="1">
    <location>
        <begin position="6"/>
        <end position="30"/>
    </location>
</feature>
<dbReference type="OrthoDB" id="531265at2759"/>
<reference evidence="2" key="1">
    <citation type="journal article" date="2020" name="bioRxiv">
        <title>Comparative genomics of Chlamydomonas.</title>
        <authorList>
            <person name="Craig R.J."/>
            <person name="Hasan A.R."/>
            <person name="Ness R.W."/>
            <person name="Keightley P.D."/>
        </authorList>
    </citation>
    <scope>NUCLEOTIDE SEQUENCE</scope>
    <source>
        <strain evidence="2">CCAP 11/70</strain>
    </source>
</reference>
<evidence type="ECO:0000256" key="1">
    <source>
        <dbReference type="SAM" id="Phobius"/>
    </source>
</evidence>
<protein>
    <submittedName>
        <fullName evidence="2">Uncharacterized protein</fullName>
    </submittedName>
</protein>
<dbReference type="EMBL" id="JAEHOE010000058">
    <property type="protein sequence ID" value="KAG2490875.1"/>
    <property type="molecule type" value="Genomic_DNA"/>
</dbReference>
<dbReference type="AlphaFoldDB" id="A0A835XW24"/>
<name>A0A835XW24_9CHLO</name>
<proteinExistence type="predicted"/>
<keyword evidence="1" id="KW-1133">Transmembrane helix</keyword>
<gene>
    <name evidence="2" type="ORF">HYH03_010793</name>
</gene>
<evidence type="ECO:0000313" key="2">
    <source>
        <dbReference type="EMBL" id="KAG2490875.1"/>
    </source>
</evidence>
<sequence>MVASEHVYGCIAASSGIAVSSSVAITSLMLSKFQETAVAKDLKKVMGSTLPIHLAYIGVGTGAAAAQALKSTDPSLQNMWLASAALLASVVPYTHFLVKPDCEAIFAAGASGTAPPPGRIASLVKHGYVRVALMAAGTGIMVVALAKTHRK</sequence>
<feature type="transmembrane region" description="Helical" evidence="1">
    <location>
        <begin position="50"/>
        <end position="69"/>
    </location>
</feature>
<keyword evidence="3" id="KW-1185">Reference proteome</keyword>
<organism evidence="2 3">
    <name type="scientific">Edaphochlamys debaryana</name>
    <dbReference type="NCBI Taxonomy" id="47281"/>
    <lineage>
        <taxon>Eukaryota</taxon>
        <taxon>Viridiplantae</taxon>
        <taxon>Chlorophyta</taxon>
        <taxon>core chlorophytes</taxon>
        <taxon>Chlorophyceae</taxon>
        <taxon>CS clade</taxon>
        <taxon>Chlamydomonadales</taxon>
        <taxon>Chlamydomonadales incertae sedis</taxon>
        <taxon>Edaphochlamys</taxon>
    </lineage>
</organism>
<dbReference type="Proteomes" id="UP000612055">
    <property type="component" value="Unassembled WGS sequence"/>
</dbReference>
<feature type="transmembrane region" description="Helical" evidence="1">
    <location>
        <begin position="127"/>
        <end position="146"/>
    </location>
</feature>
<comment type="caution">
    <text evidence="2">The sequence shown here is derived from an EMBL/GenBank/DDBJ whole genome shotgun (WGS) entry which is preliminary data.</text>
</comment>